<keyword evidence="2" id="KW-1133">Transmembrane helix</keyword>
<feature type="transmembrane region" description="Helical" evidence="2">
    <location>
        <begin position="62"/>
        <end position="86"/>
    </location>
</feature>
<dbReference type="PATRIC" id="fig|584657.3.peg.3577"/>
<protein>
    <submittedName>
        <fullName evidence="3">Uncharacterized protein</fullName>
    </submittedName>
</protein>
<feature type="region of interest" description="Disordered" evidence="1">
    <location>
        <begin position="1"/>
        <end position="22"/>
    </location>
</feature>
<dbReference type="Proteomes" id="UP000019494">
    <property type="component" value="Unassembled WGS sequence"/>
</dbReference>
<evidence type="ECO:0000313" key="4">
    <source>
        <dbReference type="Proteomes" id="UP000019494"/>
    </source>
</evidence>
<reference evidence="4" key="1">
    <citation type="submission" date="2013-08" db="EMBL/GenBank/DDBJ databases">
        <title>Intrasporangium oryzae NRRL B-24470.</title>
        <authorList>
            <person name="Liu H."/>
            <person name="Wang G."/>
        </authorList>
    </citation>
    <scope>NUCLEOTIDE SEQUENCE [LARGE SCALE GENOMIC DNA]</scope>
    <source>
        <strain evidence="4">Q5-1</strain>
    </source>
</reference>
<evidence type="ECO:0000256" key="2">
    <source>
        <dbReference type="SAM" id="Phobius"/>
    </source>
</evidence>
<name>W9GIC9_9MICO</name>
<dbReference type="AlphaFoldDB" id="W9GIC9"/>
<sequence>MLDRLQARGTLDAGPSPLVAPDHREDGAVQEAFAMTDTTGRASSNHPPVGRRSQAHTPLVRAWIGVALVPVFFFLSFAVQTGIYALTGHDPSAGSVPLAAYLTAALPGLAIVLAPCVAAVVLGRRAVRSGVPAGLLPQVVAALLAVGAVVLTVVNR</sequence>
<gene>
    <name evidence="3" type="ORF">N864_11505</name>
</gene>
<proteinExistence type="predicted"/>
<keyword evidence="4" id="KW-1185">Reference proteome</keyword>
<keyword evidence="2" id="KW-0812">Transmembrane</keyword>
<dbReference type="EMBL" id="AWQS01000226">
    <property type="protein sequence ID" value="EWT04543.1"/>
    <property type="molecule type" value="Genomic_DNA"/>
</dbReference>
<feature type="transmembrane region" description="Helical" evidence="2">
    <location>
        <begin position="135"/>
        <end position="154"/>
    </location>
</feature>
<accession>W9GIC9</accession>
<comment type="caution">
    <text evidence="3">The sequence shown here is derived from an EMBL/GenBank/DDBJ whole genome shotgun (WGS) entry which is preliminary data.</text>
</comment>
<evidence type="ECO:0000313" key="3">
    <source>
        <dbReference type="EMBL" id="EWT04543.1"/>
    </source>
</evidence>
<evidence type="ECO:0000256" key="1">
    <source>
        <dbReference type="SAM" id="MobiDB-lite"/>
    </source>
</evidence>
<feature type="transmembrane region" description="Helical" evidence="2">
    <location>
        <begin position="98"/>
        <end position="123"/>
    </location>
</feature>
<keyword evidence="2" id="KW-0472">Membrane</keyword>
<organism evidence="3 4">
    <name type="scientific">Intrasporangium chromatireducens Q5-1</name>
    <dbReference type="NCBI Taxonomy" id="584657"/>
    <lineage>
        <taxon>Bacteria</taxon>
        <taxon>Bacillati</taxon>
        <taxon>Actinomycetota</taxon>
        <taxon>Actinomycetes</taxon>
        <taxon>Micrococcales</taxon>
        <taxon>Intrasporangiaceae</taxon>
        <taxon>Intrasporangium</taxon>
    </lineage>
</organism>